<dbReference type="InterPro" id="IPR026856">
    <property type="entry name" value="Sialidase_fam"/>
</dbReference>
<dbReference type="CDD" id="cd15482">
    <property type="entry name" value="Sialidase_non-viral"/>
    <property type="match status" value="1"/>
</dbReference>
<dbReference type="InterPro" id="IPR036278">
    <property type="entry name" value="Sialidase_sf"/>
</dbReference>
<evidence type="ECO:0000256" key="7">
    <source>
        <dbReference type="ARBA" id="ARBA00023295"/>
    </source>
</evidence>
<protein>
    <recommendedName>
        <fullName evidence="3">exo-alpha-sialidase</fullName>
        <ecNumber evidence="3">3.2.1.18</ecNumber>
    </recommendedName>
</protein>
<dbReference type="InterPro" id="IPR013320">
    <property type="entry name" value="ConA-like_dom_sf"/>
</dbReference>
<dbReference type="Proteomes" id="UP000305768">
    <property type="component" value="Unassembled WGS sequence"/>
</dbReference>
<dbReference type="Pfam" id="PF02973">
    <property type="entry name" value="Sialidase"/>
    <property type="match status" value="1"/>
</dbReference>
<dbReference type="SUPFAM" id="SSF49899">
    <property type="entry name" value="Concanavalin A-like lectins/glucanases"/>
    <property type="match status" value="1"/>
</dbReference>
<evidence type="ECO:0000313" key="13">
    <source>
        <dbReference type="Proteomes" id="UP000305768"/>
    </source>
</evidence>
<evidence type="ECO:0000313" key="10">
    <source>
        <dbReference type="EMBL" id="CYU19816.1"/>
    </source>
</evidence>
<evidence type="ECO:0000259" key="9">
    <source>
        <dbReference type="Pfam" id="PF13088"/>
    </source>
</evidence>
<evidence type="ECO:0000256" key="4">
    <source>
        <dbReference type="ARBA" id="ARBA00022729"/>
    </source>
</evidence>
<evidence type="ECO:0000256" key="2">
    <source>
        <dbReference type="ARBA" id="ARBA00009348"/>
    </source>
</evidence>
<dbReference type="GO" id="GO:0004308">
    <property type="term" value="F:exo-alpha-sialidase activity"/>
    <property type="evidence" value="ECO:0007669"/>
    <property type="project" value="UniProtKB-EC"/>
</dbReference>
<dbReference type="RefSeq" id="WP_024399675.1">
    <property type="nucleotide sequence ID" value="NZ_CEDC01000011.1"/>
</dbReference>
<dbReference type="EMBL" id="FIFN01000014">
    <property type="protein sequence ID" value="CYU19816.1"/>
    <property type="molecule type" value="Genomic_DNA"/>
</dbReference>
<comment type="similarity">
    <text evidence="2">Belongs to the glycosyl hydrolase 33 family.</text>
</comment>
<dbReference type="Proteomes" id="UP000072003">
    <property type="component" value="Unassembled WGS sequence"/>
</dbReference>
<dbReference type="Gene3D" id="2.60.120.200">
    <property type="match status" value="1"/>
</dbReference>
<proteinExistence type="inferred from homology"/>
<keyword evidence="7 10" id="KW-0326">Glycosidase</keyword>
<dbReference type="SUPFAM" id="SSF50939">
    <property type="entry name" value="Sialidases"/>
    <property type="match status" value="1"/>
</dbReference>
<evidence type="ECO:0000313" key="11">
    <source>
        <dbReference type="EMBL" id="TII06631.1"/>
    </source>
</evidence>
<sequence>MSNNKLLKSFGVGLLAVTMLSTIQPLIIYAEEPIGTEVVSANEYHSEGYTLENTRIDITNEALDKINSESQTIVLKFQSDKPNSLQSIFGLSNSQSGFRNNYFSIFMRDTGEIGIEVRDKNKGINHLFSRAASIWGTHKGQPVENTIVFTSDSETKTYTLFVNGTKIFSETVENFLPITSIEGIDNVSIGGINREGKDAYTMRGQVNQLSIYNRILSSEEINSKFGKLPYQFIFKSGDTTNANYFRIPALYTLSNGRVLASIDARYGGTHDSRSKINIATSYSDDNGNSWSNPSLPLKFDDYEEQIVEWPRTGNLKNVQINGSASFIDSAIVEDKTTGNVVMIADAMPAGIGNNNADRNDSGFKEIDGKYYLKLKKEDETAFNYSVRDDGVIYDDTTNSPTVYRLNDKYEVFEGDIPLSVEQYSVAFDSSGLQEFHNGKTVPMNVFYRDSLFKVARTNYLGVTISRDKGETWSSFKLLPPMLGLNHNATYLSPGQGLSLSNSNRIIFATYTRGELTYLISDDGGLSWKKSSAPVPFQNATAEAQMVELREGVIRTFFRTTTGKIAYMTSYDSGETWTDVFYLDHISQTNYGTQVTAIKYSKKIEGKDAIILSTPNTKSGRRGGQLWVGLVNPEDDSVEWKYSYNVDNPTFGYSYSALTELPNGHIGLLFEKYDSWSRNELHLSNVVQYIDLEISDIVK</sequence>
<dbReference type="Gene3D" id="2.120.10.10">
    <property type="match status" value="1"/>
</dbReference>
<organism evidence="10 12">
    <name type="scientific">Streptococcus suis</name>
    <dbReference type="NCBI Taxonomy" id="1307"/>
    <lineage>
        <taxon>Bacteria</taxon>
        <taxon>Bacillati</taxon>
        <taxon>Bacillota</taxon>
        <taxon>Bacilli</taxon>
        <taxon>Lactobacillales</taxon>
        <taxon>Streptococcaceae</taxon>
        <taxon>Streptococcus</taxon>
    </lineage>
</organism>
<dbReference type="AlphaFoldDB" id="A0A116K647"/>
<name>A0A116K647_STRSU</name>
<accession>A0A116K647</accession>
<comment type="catalytic activity">
    <reaction evidence="1">
        <text>Hydrolysis of alpha-(2-&gt;3)-, alpha-(2-&gt;6)-, alpha-(2-&gt;8)- glycosidic linkages of terminal sialic acid residues in oligosaccharides, glycoproteins, glycolipids, colominic acid and synthetic substrates.</text>
        <dbReference type="EC" id="3.2.1.18"/>
    </reaction>
</comment>
<reference evidence="11 13" key="2">
    <citation type="submission" date="2019-04" db="EMBL/GenBank/DDBJ databases">
        <title>Genome analysis of Streptococcus suis strain WUSS425.</title>
        <authorList>
            <person name="Chen H."/>
            <person name="Gao X."/>
            <person name="Wu Z."/>
        </authorList>
    </citation>
    <scope>NUCLEOTIDE SEQUENCE [LARGE SCALE GENOMIC DNA]</scope>
    <source>
        <strain evidence="11 13">WUSS425</strain>
    </source>
</reference>
<dbReference type="GO" id="GO:0016020">
    <property type="term" value="C:membrane"/>
    <property type="evidence" value="ECO:0007669"/>
    <property type="project" value="TreeGrafter"/>
</dbReference>
<dbReference type="Gene3D" id="2.40.220.10">
    <property type="entry name" value="Intramolecular Trans-sialidase, Domain 3"/>
    <property type="match status" value="1"/>
</dbReference>
<dbReference type="EC" id="3.2.1.18" evidence="3"/>
<dbReference type="PANTHER" id="PTHR10628:SF30">
    <property type="entry name" value="EXO-ALPHA-SIALIDASE"/>
    <property type="match status" value="1"/>
</dbReference>
<evidence type="ECO:0000256" key="6">
    <source>
        <dbReference type="ARBA" id="ARBA00022801"/>
    </source>
</evidence>
<dbReference type="InterPro" id="IPR011040">
    <property type="entry name" value="Sialidase"/>
</dbReference>
<dbReference type="EMBL" id="SSXP01000012">
    <property type="protein sequence ID" value="TII06631.1"/>
    <property type="molecule type" value="Genomic_DNA"/>
</dbReference>
<dbReference type="InterPro" id="IPR004124">
    <property type="entry name" value="Glyco_hydro_33_N"/>
</dbReference>
<keyword evidence="5" id="KW-0677">Repeat</keyword>
<evidence type="ECO:0000256" key="3">
    <source>
        <dbReference type="ARBA" id="ARBA00012733"/>
    </source>
</evidence>
<feature type="domain" description="Sialidase" evidence="9">
    <location>
        <begin position="459"/>
        <end position="665"/>
    </location>
</feature>
<evidence type="ECO:0000256" key="1">
    <source>
        <dbReference type="ARBA" id="ARBA00000427"/>
    </source>
</evidence>
<feature type="domain" description="Glycoside hydrolase family 33 N-terminal" evidence="8">
    <location>
        <begin position="49"/>
        <end position="225"/>
    </location>
</feature>
<evidence type="ECO:0000256" key="5">
    <source>
        <dbReference type="ARBA" id="ARBA00022737"/>
    </source>
</evidence>
<gene>
    <name evidence="10" type="primary">nanB</name>
    <name evidence="10" type="ORF">ERS132462_01420</name>
    <name evidence="11" type="ORF">FAJ34_08925</name>
</gene>
<dbReference type="PANTHER" id="PTHR10628">
    <property type="entry name" value="SIALIDASE"/>
    <property type="match status" value="1"/>
</dbReference>
<dbReference type="InterPro" id="IPR023364">
    <property type="entry name" value="Trans_sialidase_dom3"/>
</dbReference>
<evidence type="ECO:0000259" key="8">
    <source>
        <dbReference type="Pfam" id="PF02973"/>
    </source>
</evidence>
<reference evidence="10 12" key="1">
    <citation type="submission" date="2016-02" db="EMBL/GenBank/DDBJ databases">
        <authorList>
            <consortium name="Pathogen Informatics"/>
        </authorList>
    </citation>
    <scope>NUCLEOTIDE SEQUENCE [LARGE SCALE GENOMIC DNA]</scope>
    <source>
        <strain evidence="10 12">LSS100</strain>
    </source>
</reference>
<dbReference type="GO" id="GO:0006689">
    <property type="term" value="P:ganglioside catabolic process"/>
    <property type="evidence" value="ECO:0007669"/>
    <property type="project" value="TreeGrafter"/>
</dbReference>
<keyword evidence="6 10" id="KW-0378">Hydrolase</keyword>
<keyword evidence="4" id="KW-0732">Signal</keyword>
<dbReference type="Pfam" id="PF13088">
    <property type="entry name" value="BNR_2"/>
    <property type="match status" value="1"/>
</dbReference>
<evidence type="ECO:0000313" key="12">
    <source>
        <dbReference type="Proteomes" id="UP000072003"/>
    </source>
</evidence>
<dbReference type="GO" id="GO:0009313">
    <property type="term" value="P:oligosaccharide catabolic process"/>
    <property type="evidence" value="ECO:0007669"/>
    <property type="project" value="TreeGrafter"/>
</dbReference>
<dbReference type="GO" id="GO:0005737">
    <property type="term" value="C:cytoplasm"/>
    <property type="evidence" value="ECO:0007669"/>
    <property type="project" value="TreeGrafter"/>
</dbReference>